<name>M7Z202_TRIUA</name>
<evidence type="ECO:0000313" key="2">
    <source>
        <dbReference type="EMBL" id="EMS53496.1"/>
    </source>
</evidence>
<feature type="region of interest" description="Disordered" evidence="1">
    <location>
        <begin position="19"/>
        <end position="47"/>
    </location>
</feature>
<dbReference type="AlphaFoldDB" id="M7Z202"/>
<accession>M7Z202</accession>
<reference evidence="2" key="1">
    <citation type="journal article" date="2013" name="Nature">
        <title>Draft genome of the wheat A-genome progenitor Triticum urartu.</title>
        <authorList>
            <person name="Ling H.Q."/>
            <person name="Zhao S."/>
            <person name="Liu D."/>
            <person name="Wang J."/>
            <person name="Sun H."/>
            <person name="Zhang C."/>
            <person name="Fan H."/>
            <person name="Li D."/>
            <person name="Dong L."/>
            <person name="Tao Y."/>
            <person name="Gao C."/>
            <person name="Wu H."/>
            <person name="Li Y."/>
            <person name="Cui Y."/>
            <person name="Guo X."/>
            <person name="Zheng S."/>
            <person name="Wang B."/>
            <person name="Yu K."/>
            <person name="Liang Q."/>
            <person name="Yang W."/>
            <person name="Lou X."/>
            <person name="Chen J."/>
            <person name="Feng M."/>
            <person name="Jian J."/>
            <person name="Zhang X."/>
            <person name="Luo G."/>
            <person name="Jiang Y."/>
            <person name="Liu J."/>
            <person name="Wang Z."/>
            <person name="Sha Y."/>
            <person name="Zhang B."/>
            <person name="Wu H."/>
            <person name="Tang D."/>
            <person name="Shen Q."/>
            <person name="Xue P."/>
            <person name="Zou S."/>
            <person name="Wang X."/>
            <person name="Liu X."/>
            <person name="Wang F."/>
            <person name="Yang Y."/>
            <person name="An X."/>
            <person name="Dong Z."/>
            <person name="Zhang K."/>
            <person name="Zhang X."/>
            <person name="Luo M.C."/>
            <person name="Dvorak J."/>
            <person name="Tong Y."/>
            <person name="Wang J."/>
            <person name="Yang H."/>
            <person name="Li Z."/>
            <person name="Wang D."/>
            <person name="Zhang A."/>
            <person name="Wang J."/>
        </authorList>
    </citation>
    <scope>NUCLEOTIDE SEQUENCE</scope>
</reference>
<sequence length="70" mass="7801">MASGLCPEEAVPRRLQLLAPRAAERQGPAKWHPYGRAREDEVAGGGRYEERVGISRGEWEVALREEAGDR</sequence>
<evidence type="ECO:0000256" key="1">
    <source>
        <dbReference type="SAM" id="MobiDB-lite"/>
    </source>
</evidence>
<gene>
    <name evidence="2" type="ORF">TRIUR3_34183</name>
</gene>
<feature type="compositionally biased region" description="Basic and acidic residues" evidence="1">
    <location>
        <begin position="36"/>
        <end position="47"/>
    </location>
</feature>
<protein>
    <submittedName>
        <fullName evidence="2">Uncharacterized protein</fullName>
    </submittedName>
</protein>
<dbReference type="EMBL" id="KD194175">
    <property type="protein sequence ID" value="EMS53496.1"/>
    <property type="molecule type" value="Genomic_DNA"/>
</dbReference>
<organism evidence="2">
    <name type="scientific">Triticum urartu</name>
    <name type="common">Red wild einkorn</name>
    <name type="synonym">Crithodium urartu</name>
    <dbReference type="NCBI Taxonomy" id="4572"/>
    <lineage>
        <taxon>Eukaryota</taxon>
        <taxon>Viridiplantae</taxon>
        <taxon>Streptophyta</taxon>
        <taxon>Embryophyta</taxon>
        <taxon>Tracheophyta</taxon>
        <taxon>Spermatophyta</taxon>
        <taxon>Magnoliopsida</taxon>
        <taxon>Liliopsida</taxon>
        <taxon>Poales</taxon>
        <taxon>Poaceae</taxon>
        <taxon>BOP clade</taxon>
        <taxon>Pooideae</taxon>
        <taxon>Triticodae</taxon>
        <taxon>Triticeae</taxon>
        <taxon>Triticinae</taxon>
        <taxon>Triticum</taxon>
    </lineage>
</organism>
<proteinExistence type="predicted"/>